<dbReference type="EMBL" id="JAPDOG010000022">
    <property type="protein sequence ID" value="MCW3783640.1"/>
    <property type="molecule type" value="Genomic_DNA"/>
</dbReference>
<organism evidence="4 5">
    <name type="scientific">Defluviimonas salinarum</name>
    <dbReference type="NCBI Taxonomy" id="2992147"/>
    <lineage>
        <taxon>Bacteria</taxon>
        <taxon>Pseudomonadati</taxon>
        <taxon>Pseudomonadota</taxon>
        <taxon>Alphaproteobacteria</taxon>
        <taxon>Rhodobacterales</taxon>
        <taxon>Paracoccaceae</taxon>
        <taxon>Albidovulum</taxon>
    </lineage>
</organism>
<comment type="similarity">
    <text evidence="1">Belongs to the ATP-dependent AMP-binding enzyme family.</text>
</comment>
<protein>
    <recommendedName>
        <fullName evidence="3">AMP-binding enzyme C-terminal domain-containing protein</fullName>
    </recommendedName>
</protein>
<name>A0ABT3J886_9RHOB</name>
<dbReference type="Gene3D" id="3.30.300.30">
    <property type="match status" value="1"/>
</dbReference>
<dbReference type="RefSeq" id="WP_264773085.1">
    <property type="nucleotide sequence ID" value="NZ_JAPDOG010000022.1"/>
</dbReference>
<dbReference type="SUPFAM" id="SSF56801">
    <property type="entry name" value="Acetyl-CoA synthetase-like"/>
    <property type="match status" value="1"/>
</dbReference>
<feature type="domain" description="AMP-binding enzyme C-terminal" evidence="3">
    <location>
        <begin position="13"/>
        <end position="86"/>
    </location>
</feature>
<evidence type="ECO:0000256" key="2">
    <source>
        <dbReference type="ARBA" id="ARBA00022598"/>
    </source>
</evidence>
<evidence type="ECO:0000259" key="3">
    <source>
        <dbReference type="Pfam" id="PF13193"/>
    </source>
</evidence>
<dbReference type="PANTHER" id="PTHR43201:SF5">
    <property type="entry name" value="MEDIUM-CHAIN ACYL-COA LIGASE ACSF2, MITOCHONDRIAL"/>
    <property type="match status" value="1"/>
</dbReference>
<evidence type="ECO:0000313" key="5">
    <source>
        <dbReference type="Proteomes" id="UP001207582"/>
    </source>
</evidence>
<evidence type="ECO:0000256" key="1">
    <source>
        <dbReference type="ARBA" id="ARBA00006432"/>
    </source>
</evidence>
<keyword evidence="5" id="KW-1185">Reference proteome</keyword>
<sequence>MYISGGENVYPAEIENVLYELDQILEVAVIGVPDPKWGEAGCAVTVLKDGASLSLPQLHAACTGQLARYKTPAHLVLLPELPRNGSVPGFSNRLGQVLISQRFILRAGLWGSLRGRRLGRRTFAFRVGQIEVVCAVFAAARGAISPSPRVPAGRIRSR</sequence>
<dbReference type="Pfam" id="PF13193">
    <property type="entry name" value="AMP-binding_C"/>
    <property type="match status" value="1"/>
</dbReference>
<dbReference type="InterPro" id="IPR045851">
    <property type="entry name" value="AMP-bd_C_sf"/>
</dbReference>
<dbReference type="PANTHER" id="PTHR43201">
    <property type="entry name" value="ACYL-COA SYNTHETASE"/>
    <property type="match status" value="1"/>
</dbReference>
<gene>
    <name evidence="4" type="ORF">OM960_19040</name>
</gene>
<proteinExistence type="inferred from homology"/>
<keyword evidence="2" id="KW-0436">Ligase</keyword>
<dbReference type="InterPro" id="IPR025110">
    <property type="entry name" value="AMP-bd_C"/>
</dbReference>
<evidence type="ECO:0000313" key="4">
    <source>
        <dbReference type="EMBL" id="MCW3783640.1"/>
    </source>
</evidence>
<reference evidence="4 5" key="1">
    <citation type="submission" date="2022-10" db="EMBL/GenBank/DDBJ databases">
        <title>Defluviimonas sp. CAU 1641 isolated from mud.</title>
        <authorList>
            <person name="Kim W."/>
        </authorList>
    </citation>
    <scope>NUCLEOTIDE SEQUENCE [LARGE SCALE GENOMIC DNA]</scope>
    <source>
        <strain evidence="4 5">CAU 1641</strain>
    </source>
</reference>
<accession>A0ABT3J886</accession>
<comment type="caution">
    <text evidence="4">The sequence shown here is derived from an EMBL/GenBank/DDBJ whole genome shotgun (WGS) entry which is preliminary data.</text>
</comment>
<dbReference type="Proteomes" id="UP001207582">
    <property type="component" value="Unassembled WGS sequence"/>
</dbReference>